<name>A0A7J6MWQ6_PERCH</name>
<keyword evidence="2" id="KW-1185">Reference proteome</keyword>
<organism evidence="1 2">
    <name type="scientific">Perkinsus chesapeaki</name>
    <name type="common">Clam parasite</name>
    <name type="synonym">Perkinsus andrewsi</name>
    <dbReference type="NCBI Taxonomy" id="330153"/>
    <lineage>
        <taxon>Eukaryota</taxon>
        <taxon>Sar</taxon>
        <taxon>Alveolata</taxon>
        <taxon>Perkinsozoa</taxon>
        <taxon>Perkinsea</taxon>
        <taxon>Perkinsida</taxon>
        <taxon>Perkinsidae</taxon>
        <taxon>Perkinsus</taxon>
    </lineage>
</organism>
<reference evidence="1 2" key="1">
    <citation type="submission" date="2020-04" db="EMBL/GenBank/DDBJ databases">
        <title>Perkinsus chesapeaki whole genome sequence.</title>
        <authorList>
            <person name="Bogema D.R."/>
        </authorList>
    </citation>
    <scope>NUCLEOTIDE SEQUENCE [LARGE SCALE GENOMIC DNA]</scope>
    <source>
        <strain evidence="1">ATCC PRA-425</strain>
    </source>
</reference>
<dbReference type="EMBL" id="JAAPAO010000041">
    <property type="protein sequence ID" value="KAF4675864.1"/>
    <property type="molecule type" value="Genomic_DNA"/>
</dbReference>
<comment type="caution">
    <text evidence="1">The sequence shown here is derived from an EMBL/GenBank/DDBJ whole genome shotgun (WGS) entry which is preliminary data.</text>
</comment>
<accession>A0A7J6MWQ6</accession>
<proteinExistence type="predicted"/>
<gene>
    <name evidence="1" type="ORF">FOL47_007105</name>
</gene>
<evidence type="ECO:0000313" key="2">
    <source>
        <dbReference type="Proteomes" id="UP000591131"/>
    </source>
</evidence>
<dbReference type="Proteomes" id="UP000591131">
    <property type="component" value="Unassembled WGS sequence"/>
</dbReference>
<evidence type="ECO:0000313" key="1">
    <source>
        <dbReference type="EMBL" id="KAF4675864.1"/>
    </source>
</evidence>
<protein>
    <submittedName>
        <fullName evidence="1">Uncharacterized protein</fullName>
    </submittedName>
</protein>
<sequence length="130" mass="14510">MVACLERSHMMLDVHAIRLQCANVSCVKLCVSAEAGYGGLYRVAGKSDTPLSSTRLNPIVHSPAAANNVNSQVRAWEWNHLPPFYSPFHCGGCGDRKQSVYEGQRRESGVRVKLVFTQRLDEEREFVTSK</sequence>
<dbReference type="AlphaFoldDB" id="A0A7J6MWQ6"/>